<keyword evidence="2" id="KW-0521">NADP</keyword>
<dbReference type="PIRSF" id="PIRSF000193">
    <property type="entry name" value="Pyrrol-5-carb_rd"/>
    <property type="match status" value="1"/>
</dbReference>
<dbReference type="EMBL" id="CAEZST010000006">
    <property type="protein sequence ID" value="CAB4544670.1"/>
    <property type="molecule type" value="Genomic_DNA"/>
</dbReference>
<dbReference type="Pfam" id="PF14748">
    <property type="entry name" value="P5CR_dimer"/>
    <property type="match status" value="1"/>
</dbReference>
<dbReference type="PANTHER" id="PTHR11645:SF0">
    <property type="entry name" value="PYRROLINE-5-CARBOXYLATE REDUCTASE 3"/>
    <property type="match status" value="1"/>
</dbReference>
<dbReference type="InterPro" id="IPR008927">
    <property type="entry name" value="6-PGluconate_DH-like_C_sf"/>
</dbReference>
<keyword evidence="3" id="KW-0560">Oxidoreductase</keyword>
<evidence type="ECO:0000313" key="6">
    <source>
        <dbReference type="EMBL" id="CAB4544670.1"/>
    </source>
</evidence>
<name>A0A6J6C037_9ZZZZ</name>
<reference evidence="6" key="1">
    <citation type="submission" date="2020-05" db="EMBL/GenBank/DDBJ databases">
        <authorList>
            <person name="Chiriac C."/>
            <person name="Salcher M."/>
            <person name="Ghai R."/>
            <person name="Kavagutti S V."/>
        </authorList>
    </citation>
    <scope>NUCLEOTIDE SEQUENCE</scope>
</reference>
<dbReference type="Gene3D" id="1.10.3730.10">
    <property type="entry name" value="ProC C-terminal domain-like"/>
    <property type="match status" value="1"/>
</dbReference>
<evidence type="ECO:0000259" key="4">
    <source>
        <dbReference type="Pfam" id="PF03807"/>
    </source>
</evidence>
<dbReference type="PANTHER" id="PTHR11645">
    <property type="entry name" value="PYRROLINE-5-CARBOXYLATE REDUCTASE"/>
    <property type="match status" value="1"/>
</dbReference>
<sequence length="276" mass="28938">MEKLRICFVGTGSMGSAILHGLLASGYEKKLISATTKSEASSFKLRELGISALATDTSPDANQLLVADAQLIVLGVKPYQINQVLNQISEEVNREAVVISMAAGIELATISQSLPNHKNLVRTMPNTPALVGKGVTGLVGAASASKDAIEAASNLFRTVGEVVEVSESQINALSAISGSGPAWIMYIVEQWEKVAINQGFTAEQAATLVRSTLVGSAELLASSDEDPAVLRKNVTSPGGTTEKLIATLEEAELSKLFESSLEAAVKRAREIAASND</sequence>
<dbReference type="SUPFAM" id="SSF51735">
    <property type="entry name" value="NAD(P)-binding Rossmann-fold domains"/>
    <property type="match status" value="1"/>
</dbReference>
<dbReference type="InterPro" id="IPR029036">
    <property type="entry name" value="P5CR_dimer"/>
</dbReference>
<dbReference type="InterPro" id="IPR028939">
    <property type="entry name" value="P5C_Rdtase_cat_N"/>
</dbReference>
<dbReference type="Gene3D" id="3.40.50.720">
    <property type="entry name" value="NAD(P)-binding Rossmann-like Domain"/>
    <property type="match status" value="1"/>
</dbReference>
<dbReference type="InterPro" id="IPR000304">
    <property type="entry name" value="Pyrroline-COOH_reductase"/>
</dbReference>
<dbReference type="FunFam" id="1.10.3730.10:FF:000001">
    <property type="entry name" value="Pyrroline-5-carboxylate reductase"/>
    <property type="match status" value="1"/>
</dbReference>
<evidence type="ECO:0000256" key="1">
    <source>
        <dbReference type="ARBA" id="ARBA00005525"/>
    </source>
</evidence>
<organism evidence="6">
    <name type="scientific">freshwater metagenome</name>
    <dbReference type="NCBI Taxonomy" id="449393"/>
    <lineage>
        <taxon>unclassified sequences</taxon>
        <taxon>metagenomes</taxon>
        <taxon>ecological metagenomes</taxon>
    </lineage>
</organism>
<proteinExistence type="inferred from homology"/>
<dbReference type="GO" id="GO:0004735">
    <property type="term" value="F:pyrroline-5-carboxylate reductase activity"/>
    <property type="evidence" value="ECO:0007669"/>
    <property type="project" value="InterPro"/>
</dbReference>
<dbReference type="GO" id="GO:0055129">
    <property type="term" value="P:L-proline biosynthetic process"/>
    <property type="evidence" value="ECO:0007669"/>
    <property type="project" value="TreeGrafter"/>
</dbReference>
<feature type="domain" description="Pyrroline-5-carboxylate reductase dimerisation" evidence="5">
    <location>
        <begin position="167"/>
        <end position="270"/>
    </location>
</feature>
<dbReference type="InterPro" id="IPR036291">
    <property type="entry name" value="NAD(P)-bd_dom_sf"/>
</dbReference>
<dbReference type="NCBIfam" id="TIGR00112">
    <property type="entry name" value="proC"/>
    <property type="match status" value="1"/>
</dbReference>
<evidence type="ECO:0000256" key="3">
    <source>
        <dbReference type="ARBA" id="ARBA00023002"/>
    </source>
</evidence>
<dbReference type="AlphaFoldDB" id="A0A6J6C037"/>
<dbReference type="Pfam" id="PF03807">
    <property type="entry name" value="F420_oxidored"/>
    <property type="match status" value="1"/>
</dbReference>
<gene>
    <name evidence="6" type="ORF">UFOPK1503_00523</name>
</gene>
<protein>
    <submittedName>
        <fullName evidence="6">Unannotated protein</fullName>
    </submittedName>
</protein>
<dbReference type="HAMAP" id="MF_01925">
    <property type="entry name" value="P5C_reductase"/>
    <property type="match status" value="1"/>
</dbReference>
<evidence type="ECO:0000256" key="2">
    <source>
        <dbReference type="ARBA" id="ARBA00022857"/>
    </source>
</evidence>
<feature type="domain" description="Pyrroline-5-carboxylate reductase catalytic N-terminal" evidence="4">
    <location>
        <begin position="5"/>
        <end position="104"/>
    </location>
</feature>
<comment type="similarity">
    <text evidence="1">Belongs to the pyrroline-5-carboxylate reductase family.</text>
</comment>
<accession>A0A6J6C037</accession>
<evidence type="ECO:0000259" key="5">
    <source>
        <dbReference type="Pfam" id="PF14748"/>
    </source>
</evidence>
<dbReference type="SUPFAM" id="SSF48179">
    <property type="entry name" value="6-phosphogluconate dehydrogenase C-terminal domain-like"/>
    <property type="match status" value="1"/>
</dbReference>